<reference evidence="3" key="1">
    <citation type="submission" date="2016-10" db="EMBL/GenBank/DDBJ databases">
        <authorList>
            <person name="de Groot N.N."/>
        </authorList>
    </citation>
    <scope>NUCLEOTIDE SEQUENCE [LARGE SCALE GENOMIC DNA]</scope>
    <source>
        <strain evidence="3">DSM 1551</strain>
    </source>
</reference>
<feature type="transmembrane region" description="Helical" evidence="1">
    <location>
        <begin position="56"/>
        <end position="80"/>
    </location>
</feature>
<organism evidence="3 4">
    <name type="scientific">Thomasclavelia cocleata</name>
    <dbReference type="NCBI Taxonomy" id="69824"/>
    <lineage>
        <taxon>Bacteria</taxon>
        <taxon>Bacillati</taxon>
        <taxon>Bacillota</taxon>
        <taxon>Erysipelotrichia</taxon>
        <taxon>Erysipelotrichales</taxon>
        <taxon>Coprobacillaceae</taxon>
        <taxon>Thomasclavelia</taxon>
    </lineage>
</organism>
<evidence type="ECO:0000313" key="5">
    <source>
        <dbReference type="Proteomes" id="UP000490821"/>
    </source>
</evidence>
<sequence length="152" mass="18975">MRTIEVKMHYTFLGFFKFFYYFGWKYLFVPHFIIMYILSFFIDSLAFFIRNGIAHLIAYFILATFCILFFLLFLSSIFYIKLHGHKNHTYIFDEEKITHIYDEVKKYYYYKQFKKVYPLKRYMYFKKIARFYITTDKLSENEKKYIITCINK</sequence>
<dbReference type="RefSeq" id="WP_092356064.1">
    <property type="nucleotide sequence ID" value="NZ_BLMI01000208.1"/>
</dbReference>
<feature type="transmembrane region" description="Helical" evidence="1">
    <location>
        <begin position="26"/>
        <end position="50"/>
    </location>
</feature>
<evidence type="ECO:0000313" key="2">
    <source>
        <dbReference type="EMBL" id="GFI41687.1"/>
    </source>
</evidence>
<dbReference type="EMBL" id="FOIN01000041">
    <property type="protein sequence ID" value="SET77878.1"/>
    <property type="molecule type" value="Genomic_DNA"/>
</dbReference>
<reference evidence="2 5" key="3">
    <citation type="journal article" date="2020" name="Microbiome">
        <title>Single-cell genomics of uncultured bacteria reveals dietary fiber responders in the mouse gut microbiota.</title>
        <authorList>
            <person name="Chijiiwa R."/>
            <person name="Hosokawa M."/>
            <person name="Kogawa M."/>
            <person name="Nishikawa Y."/>
            <person name="Ide K."/>
            <person name="Sakanashi C."/>
            <person name="Takahashi K."/>
            <person name="Takeyama H."/>
        </authorList>
    </citation>
    <scope>NUCLEOTIDE SEQUENCE [LARGE SCALE GENOMIC DNA]</scope>
    <source>
        <strain evidence="2">IMSAGC_017</strain>
    </source>
</reference>
<gene>
    <name evidence="2" type="ORF">IMSAGC017_01732</name>
    <name evidence="3" type="ORF">SAMN04489758_14112</name>
</gene>
<evidence type="ECO:0000256" key="1">
    <source>
        <dbReference type="SAM" id="Phobius"/>
    </source>
</evidence>
<keyword evidence="1" id="KW-0812">Transmembrane</keyword>
<evidence type="ECO:0000313" key="4">
    <source>
        <dbReference type="Proteomes" id="UP000198558"/>
    </source>
</evidence>
<dbReference type="AlphaFoldDB" id="A0A1I0H2U5"/>
<keyword evidence="1" id="KW-1133">Transmembrane helix</keyword>
<accession>A0A1I0H2U5</accession>
<name>A0A1I0H2U5_9FIRM</name>
<reference evidence="4" key="2">
    <citation type="submission" date="2016-10" db="EMBL/GenBank/DDBJ databases">
        <authorList>
            <person name="Varghese N."/>
            <person name="Submissions S."/>
        </authorList>
    </citation>
    <scope>NUCLEOTIDE SEQUENCE [LARGE SCALE GENOMIC DNA]</scope>
    <source>
        <strain evidence="4">DSM 1551</strain>
    </source>
</reference>
<dbReference type="GeneID" id="78289277"/>
<keyword evidence="4" id="KW-1185">Reference proteome</keyword>
<keyword evidence="1" id="KW-0472">Membrane</keyword>
<dbReference type="EMBL" id="BLMI01000208">
    <property type="protein sequence ID" value="GFI41687.1"/>
    <property type="molecule type" value="Genomic_DNA"/>
</dbReference>
<dbReference type="Proteomes" id="UP000198558">
    <property type="component" value="Unassembled WGS sequence"/>
</dbReference>
<protein>
    <submittedName>
        <fullName evidence="3">Uncharacterized protein</fullName>
    </submittedName>
</protein>
<dbReference type="Proteomes" id="UP000490821">
    <property type="component" value="Unassembled WGS sequence"/>
</dbReference>
<evidence type="ECO:0000313" key="3">
    <source>
        <dbReference type="EMBL" id="SET77878.1"/>
    </source>
</evidence>
<proteinExistence type="predicted"/>